<comment type="subcellular location">
    <subcellularLocation>
        <location evidence="2">Cell membrane</location>
        <topology evidence="2">Multi-pass membrane protein</topology>
    </subcellularLocation>
</comment>
<feature type="transmembrane region" description="Helical" evidence="13">
    <location>
        <begin position="199"/>
        <end position="223"/>
    </location>
</feature>
<feature type="transmembrane region" description="Helical" evidence="13">
    <location>
        <begin position="101"/>
        <end position="120"/>
    </location>
</feature>
<evidence type="ECO:0000256" key="7">
    <source>
        <dbReference type="ARBA" id="ARBA00022475"/>
    </source>
</evidence>
<feature type="transmembrane region" description="Helical" evidence="13">
    <location>
        <begin position="288"/>
        <end position="310"/>
    </location>
</feature>
<evidence type="ECO:0000256" key="12">
    <source>
        <dbReference type="ARBA" id="ARBA00031636"/>
    </source>
</evidence>
<evidence type="ECO:0000256" key="5">
    <source>
        <dbReference type="ARBA" id="ARBA00022448"/>
    </source>
</evidence>
<accession>A0ABT2RMB7</accession>
<evidence type="ECO:0000256" key="3">
    <source>
        <dbReference type="ARBA" id="ARBA00010199"/>
    </source>
</evidence>
<keyword evidence="6" id="KW-0050">Antiport</keyword>
<keyword evidence="15" id="KW-1185">Reference proteome</keyword>
<dbReference type="InterPro" id="IPR002528">
    <property type="entry name" value="MATE_fam"/>
</dbReference>
<evidence type="ECO:0000256" key="13">
    <source>
        <dbReference type="SAM" id="Phobius"/>
    </source>
</evidence>
<dbReference type="PANTHER" id="PTHR43298">
    <property type="entry name" value="MULTIDRUG RESISTANCE PROTEIN NORM-RELATED"/>
    <property type="match status" value="1"/>
</dbReference>
<feature type="transmembrane region" description="Helical" evidence="13">
    <location>
        <begin position="389"/>
        <end position="410"/>
    </location>
</feature>
<evidence type="ECO:0000256" key="10">
    <source>
        <dbReference type="ARBA" id="ARBA00023065"/>
    </source>
</evidence>
<comment type="function">
    <text evidence="1">Multidrug efflux pump.</text>
</comment>
<evidence type="ECO:0000256" key="4">
    <source>
        <dbReference type="ARBA" id="ARBA00020268"/>
    </source>
</evidence>
<sequence>MTKEKNGKNQITEGIIWKQLLLFFFPIVIGTLFQQLYNTADAVIVGRFVGKEALASVGGSASVITYQVFSFFTGLSSGATVIISQFFGAKDYMNLHRSLHTAYAFSIIVSILISIVGWFATPWLLAVTKTPEAIMGDSVLYLRIYFLGIIATLVYNMGSSIMRAIGDSKRPLYYLMFCCFLNIALDILLVIVFKMGIAGAAIATVISQAVSAVLVTRTLMFSYEDIQLQIRRIRLYLPILKSELRIGLPSSLQACMYGLTNIIIQTAINSFGTDTAAAWAAFGKMDMIFWAVSGAFGIAITTFTGQNYGAGKMNRVYQSVRTCLGMSLAICGSILVFLMLFAKPLFYLFTDDPNVISIGTYMLLHIVPSYAIFIFVEILSGALRGIGDVLIPTLITLGGVCGVRLPWILIMVPIRQELSTILISYPLAWGATILLLAPYYFYRKAHNADNYSR</sequence>
<evidence type="ECO:0000256" key="11">
    <source>
        <dbReference type="ARBA" id="ARBA00023136"/>
    </source>
</evidence>
<feature type="transmembrane region" description="Helical" evidence="13">
    <location>
        <begin position="140"/>
        <end position="159"/>
    </location>
</feature>
<comment type="similarity">
    <text evidence="3">Belongs to the multi antimicrobial extrusion (MATE) (TC 2.A.66.1) family.</text>
</comment>
<dbReference type="RefSeq" id="WP_158369556.1">
    <property type="nucleotide sequence ID" value="NZ_JAOQJU010000007.1"/>
</dbReference>
<dbReference type="InterPro" id="IPR050222">
    <property type="entry name" value="MATE_MdtK"/>
</dbReference>
<dbReference type="NCBIfam" id="TIGR00797">
    <property type="entry name" value="matE"/>
    <property type="match status" value="1"/>
</dbReference>
<keyword evidence="8 13" id="KW-0812">Transmembrane</keyword>
<protein>
    <recommendedName>
        <fullName evidence="4">Probable multidrug resistance protein NorM</fullName>
    </recommendedName>
    <alternativeName>
        <fullName evidence="12">Multidrug-efflux transporter</fullName>
    </alternativeName>
</protein>
<evidence type="ECO:0000256" key="1">
    <source>
        <dbReference type="ARBA" id="ARBA00003408"/>
    </source>
</evidence>
<feature type="transmembrane region" description="Helical" evidence="13">
    <location>
        <begin position="171"/>
        <end position="193"/>
    </location>
</feature>
<dbReference type="EMBL" id="JAOQJU010000007">
    <property type="protein sequence ID" value="MCU6686476.1"/>
    <property type="molecule type" value="Genomic_DNA"/>
</dbReference>
<dbReference type="Pfam" id="PF01554">
    <property type="entry name" value="MatE"/>
    <property type="match status" value="2"/>
</dbReference>
<comment type="caution">
    <text evidence="14">The sequence shown here is derived from an EMBL/GenBank/DDBJ whole genome shotgun (WGS) entry which is preliminary data.</text>
</comment>
<keyword evidence="7" id="KW-1003">Cell membrane</keyword>
<dbReference type="InterPro" id="IPR048279">
    <property type="entry name" value="MdtK-like"/>
</dbReference>
<keyword evidence="9 13" id="KW-1133">Transmembrane helix</keyword>
<feature type="transmembrane region" description="Helical" evidence="13">
    <location>
        <begin position="64"/>
        <end position="89"/>
    </location>
</feature>
<gene>
    <name evidence="14" type="ORF">OCV99_07915</name>
</gene>
<dbReference type="PANTHER" id="PTHR43298:SF2">
    <property type="entry name" value="FMN_FAD EXPORTER YEEO-RELATED"/>
    <property type="match status" value="1"/>
</dbReference>
<dbReference type="Proteomes" id="UP001652431">
    <property type="component" value="Unassembled WGS sequence"/>
</dbReference>
<feature type="transmembrane region" description="Helical" evidence="13">
    <location>
        <begin position="422"/>
        <end position="442"/>
    </location>
</feature>
<evidence type="ECO:0000256" key="2">
    <source>
        <dbReference type="ARBA" id="ARBA00004651"/>
    </source>
</evidence>
<feature type="transmembrane region" description="Helical" evidence="13">
    <location>
        <begin position="20"/>
        <end position="37"/>
    </location>
</feature>
<evidence type="ECO:0000313" key="15">
    <source>
        <dbReference type="Proteomes" id="UP001652431"/>
    </source>
</evidence>
<evidence type="ECO:0000256" key="6">
    <source>
        <dbReference type="ARBA" id="ARBA00022449"/>
    </source>
</evidence>
<evidence type="ECO:0000256" key="9">
    <source>
        <dbReference type="ARBA" id="ARBA00022989"/>
    </source>
</evidence>
<feature type="transmembrane region" description="Helical" evidence="13">
    <location>
        <begin position="322"/>
        <end position="342"/>
    </location>
</feature>
<keyword evidence="11 13" id="KW-0472">Membrane</keyword>
<dbReference type="PIRSF" id="PIRSF006603">
    <property type="entry name" value="DinF"/>
    <property type="match status" value="1"/>
</dbReference>
<proteinExistence type="inferred from homology"/>
<keyword evidence="10" id="KW-0406">Ion transport</keyword>
<organism evidence="14 15">
    <name type="scientific">Dorea acetigenes</name>
    <dbReference type="NCBI Taxonomy" id="2981787"/>
    <lineage>
        <taxon>Bacteria</taxon>
        <taxon>Bacillati</taxon>
        <taxon>Bacillota</taxon>
        <taxon>Clostridia</taxon>
        <taxon>Lachnospirales</taxon>
        <taxon>Lachnospiraceae</taxon>
        <taxon>Dorea</taxon>
    </lineage>
</organism>
<evidence type="ECO:0000256" key="8">
    <source>
        <dbReference type="ARBA" id="ARBA00022692"/>
    </source>
</evidence>
<feature type="transmembrane region" description="Helical" evidence="13">
    <location>
        <begin position="362"/>
        <end position="382"/>
    </location>
</feature>
<keyword evidence="5" id="KW-0813">Transport</keyword>
<feature type="transmembrane region" description="Helical" evidence="13">
    <location>
        <begin position="244"/>
        <end position="268"/>
    </location>
</feature>
<evidence type="ECO:0000313" key="14">
    <source>
        <dbReference type="EMBL" id="MCU6686476.1"/>
    </source>
</evidence>
<dbReference type="CDD" id="cd13138">
    <property type="entry name" value="MATE_yoeA_like"/>
    <property type="match status" value="1"/>
</dbReference>
<reference evidence="14 15" key="1">
    <citation type="journal article" date="2021" name="ISME Commun">
        <title>Automated analysis of genomic sequences facilitates high-throughput and comprehensive description of bacteria.</title>
        <authorList>
            <person name="Hitch T.C.A."/>
        </authorList>
    </citation>
    <scope>NUCLEOTIDE SEQUENCE [LARGE SCALE GENOMIC DNA]</scope>
    <source>
        <strain evidence="14 15">Sanger_03</strain>
    </source>
</reference>
<name>A0ABT2RMB7_9FIRM</name>